<dbReference type="PROSITE" id="PS50893">
    <property type="entry name" value="ABC_TRANSPORTER_2"/>
    <property type="match status" value="2"/>
</dbReference>
<evidence type="ECO:0000256" key="1">
    <source>
        <dbReference type="ARBA" id="ARBA00004141"/>
    </source>
</evidence>
<feature type="transmembrane region" description="Helical" evidence="13">
    <location>
        <begin position="1058"/>
        <end position="1078"/>
    </location>
</feature>
<keyword evidence="4" id="KW-0813">Transport</keyword>
<dbReference type="InterPro" id="IPR036640">
    <property type="entry name" value="ABC1_TM_sf"/>
</dbReference>
<dbReference type="Gene3D" id="1.20.1560.10">
    <property type="entry name" value="ABC transporter type 1, transmembrane domain"/>
    <property type="match status" value="1"/>
</dbReference>
<evidence type="ECO:0000256" key="6">
    <source>
        <dbReference type="ARBA" id="ARBA00022737"/>
    </source>
</evidence>
<dbReference type="SMART" id="SM00382">
    <property type="entry name" value="AAA"/>
    <property type="match status" value="2"/>
</dbReference>
<organism evidence="16 17">
    <name type="scientific">Thyridium curvatum</name>
    <dbReference type="NCBI Taxonomy" id="1093900"/>
    <lineage>
        <taxon>Eukaryota</taxon>
        <taxon>Fungi</taxon>
        <taxon>Dikarya</taxon>
        <taxon>Ascomycota</taxon>
        <taxon>Pezizomycotina</taxon>
        <taxon>Sordariomycetes</taxon>
        <taxon>Sordariomycetidae</taxon>
        <taxon>Thyridiales</taxon>
        <taxon>Thyridiaceae</taxon>
        <taxon>Thyridium</taxon>
    </lineage>
</organism>
<feature type="transmembrane region" description="Helical" evidence="13">
    <location>
        <begin position="179"/>
        <end position="200"/>
    </location>
</feature>
<feature type="region of interest" description="Disordered" evidence="12">
    <location>
        <begin position="1"/>
        <end position="72"/>
    </location>
</feature>
<dbReference type="SUPFAM" id="SSF90123">
    <property type="entry name" value="ABC transporter transmembrane region"/>
    <property type="match status" value="2"/>
</dbReference>
<evidence type="ECO:0000256" key="12">
    <source>
        <dbReference type="SAM" id="MobiDB-lite"/>
    </source>
</evidence>
<keyword evidence="5 13" id="KW-0812">Transmembrane</keyword>
<evidence type="ECO:0000313" key="17">
    <source>
        <dbReference type="Proteomes" id="UP000319257"/>
    </source>
</evidence>
<feature type="domain" description="ABC transporter" evidence="14">
    <location>
        <begin position="1124"/>
        <end position="1376"/>
    </location>
</feature>
<feature type="domain" description="ABC transmembrane type-1" evidence="15">
    <location>
        <begin position="789"/>
        <end position="1038"/>
    </location>
</feature>
<keyword evidence="7" id="KW-0547">Nucleotide-binding</keyword>
<dbReference type="CDD" id="cd18577">
    <property type="entry name" value="ABC_6TM_Pgp_ABCB1_D1_like"/>
    <property type="match status" value="1"/>
</dbReference>
<comment type="caution">
    <text evidence="16">The sequence shown here is derived from an EMBL/GenBank/DDBJ whole genome shotgun (WGS) entry which is preliminary data.</text>
</comment>
<proteinExistence type="inferred from homology"/>
<evidence type="ECO:0000256" key="8">
    <source>
        <dbReference type="ARBA" id="ARBA00022840"/>
    </source>
</evidence>
<feature type="domain" description="ABC transporter" evidence="14">
    <location>
        <begin position="455"/>
        <end position="713"/>
    </location>
</feature>
<dbReference type="EMBL" id="SKBQ01000010">
    <property type="protein sequence ID" value="TPX18757.1"/>
    <property type="molecule type" value="Genomic_DNA"/>
</dbReference>
<keyword evidence="9 13" id="KW-1133">Transmembrane helix</keyword>
<dbReference type="FunFam" id="1.20.1560.10:FF:000057">
    <property type="entry name" value="ABC multidrug transporter SitT"/>
    <property type="match status" value="1"/>
</dbReference>
<keyword evidence="17" id="KW-1185">Reference proteome</keyword>
<evidence type="ECO:0000256" key="4">
    <source>
        <dbReference type="ARBA" id="ARBA00022448"/>
    </source>
</evidence>
<feature type="domain" description="ABC transmembrane type-1" evidence="15">
    <location>
        <begin position="179"/>
        <end position="422"/>
    </location>
</feature>
<feature type="region of interest" description="Disordered" evidence="12">
    <location>
        <begin position="717"/>
        <end position="766"/>
    </location>
</feature>
<feature type="transmembrane region" description="Helical" evidence="13">
    <location>
        <begin position="910"/>
        <end position="930"/>
    </location>
</feature>
<evidence type="ECO:0000313" key="16">
    <source>
        <dbReference type="EMBL" id="TPX18757.1"/>
    </source>
</evidence>
<feature type="transmembrane region" description="Helical" evidence="13">
    <location>
        <begin position="394"/>
        <end position="413"/>
    </location>
</feature>
<dbReference type="PANTHER" id="PTHR43394">
    <property type="entry name" value="ATP-DEPENDENT PERMEASE MDL1, MITOCHONDRIAL"/>
    <property type="match status" value="1"/>
</dbReference>
<dbReference type="InterPro" id="IPR017871">
    <property type="entry name" value="ABC_transporter-like_CS"/>
</dbReference>
<evidence type="ECO:0000256" key="11">
    <source>
        <dbReference type="ARBA" id="ARBA00023180"/>
    </source>
</evidence>
<dbReference type="GO" id="GO:0012505">
    <property type="term" value="C:endomembrane system"/>
    <property type="evidence" value="ECO:0007669"/>
    <property type="project" value="UniProtKB-SubCell"/>
</dbReference>
<dbReference type="InterPro" id="IPR011527">
    <property type="entry name" value="ABC1_TM_dom"/>
</dbReference>
<feature type="compositionally biased region" description="Polar residues" evidence="12">
    <location>
        <begin position="90"/>
        <end position="103"/>
    </location>
</feature>
<evidence type="ECO:0000259" key="15">
    <source>
        <dbReference type="PROSITE" id="PS50929"/>
    </source>
</evidence>
<feature type="transmembrane region" description="Helical" evidence="13">
    <location>
        <begin position="829"/>
        <end position="850"/>
    </location>
</feature>
<comment type="subcellular location">
    <subcellularLocation>
        <location evidence="2">Endomembrane system</location>
    </subcellularLocation>
    <subcellularLocation>
        <location evidence="1">Membrane</location>
        <topology evidence="1">Multi-pass membrane protein</topology>
    </subcellularLocation>
</comment>
<gene>
    <name evidence="16" type="ORF">E0L32_002614</name>
</gene>
<dbReference type="PROSITE" id="PS00211">
    <property type="entry name" value="ABC_TRANSPORTER_1"/>
    <property type="match status" value="2"/>
</dbReference>
<keyword evidence="6" id="KW-0677">Repeat</keyword>
<reference evidence="16 17" key="1">
    <citation type="submission" date="2019-06" db="EMBL/GenBank/DDBJ databases">
        <title>Draft genome sequence of the filamentous fungus Phialemoniopsis curvata isolated from diesel fuel.</title>
        <authorList>
            <person name="Varaljay V.A."/>
            <person name="Lyon W.J."/>
            <person name="Crouch A.L."/>
            <person name="Drake C.E."/>
            <person name="Hollomon J.M."/>
            <person name="Nadeau L.J."/>
            <person name="Nunn H.S."/>
            <person name="Stevenson B.S."/>
            <person name="Bojanowski C.L."/>
            <person name="Crookes-Goodson W.J."/>
        </authorList>
    </citation>
    <scope>NUCLEOTIDE SEQUENCE [LARGE SCALE GENOMIC DNA]</scope>
    <source>
        <strain evidence="16 17">D216</strain>
    </source>
</reference>
<dbReference type="GO" id="GO:0005524">
    <property type="term" value="F:ATP binding"/>
    <property type="evidence" value="ECO:0007669"/>
    <property type="project" value="UniProtKB-KW"/>
</dbReference>
<feature type="transmembrane region" description="Helical" evidence="13">
    <location>
        <begin position="254"/>
        <end position="274"/>
    </location>
</feature>
<dbReference type="GO" id="GO:0016887">
    <property type="term" value="F:ATP hydrolysis activity"/>
    <property type="evidence" value="ECO:0007669"/>
    <property type="project" value="InterPro"/>
</dbReference>
<dbReference type="Pfam" id="PF00005">
    <property type="entry name" value="ABC_tran"/>
    <property type="match status" value="2"/>
</dbReference>
<dbReference type="InParanoid" id="A0A507BFS5"/>
<evidence type="ECO:0000256" key="13">
    <source>
        <dbReference type="SAM" id="Phobius"/>
    </source>
</evidence>
<dbReference type="Gene3D" id="3.40.50.300">
    <property type="entry name" value="P-loop containing nucleotide triphosphate hydrolases"/>
    <property type="match status" value="2"/>
</dbReference>
<evidence type="ECO:0000256" key="5">
    <source>
        <dbReference type="ARBA" id="ARBA00022692"/>
    </source>
</evidence>
<evidence type="ECO:0000256" key="10">
    <source>
        <dbReference type="ARBA" id="ARBA00023136"/>
    </source>
</evidence>
<feature type="region of interest" description="Disordered" evidence="12">
    <location>
        <begin position="90"/>
        <end position="121"/>
    </location>
</feature>
<feature type="compositionally biased region" description="Low complexity" evidence="12">
    <location>
        <begin position="55"/>
        <end position="66"/>
    </location>
</feature>
<dbReference type="STRING" id="1093900.A0A507BFS5"/>
<feature type="compositionally biased region" description="Basic and acidic residues" evidence="12">
    <location>
        <begin position="1"/>
        <end position="11"/>
    </location>
</feature>
<dbReference type="InterPro" id="IPR039421">
    <property type="entry name" value="Type_1_exporter"/>
</dbReference>
<keyword evidence="11" id="KW-0325">Glycoprotein</keyword>
<dbReference type="InterPro" id="IPR027417">
    <property type="entry name" value="P-loop_NTPase"/>
</dbReference>
<dbReference type="GO" id="GO:0005743">
    <property type="term" value="C:mitochondrial inner membrane"/>
    <property type="evidence" value="ECO:0007669"/>
    <property type="project" value="TreeGrafter"/>
</dbReference>
<feature type="transmembrane region" description="Helical" evidence="13">
    <location>
        <begin position="1018"/>
        <end position="1038"/>
    </location>
</feature>
<comment type="similarity">
    <text evidence="3">Belongs to the ABC transporter superfamily. ABCB family. Multidrug resistance exporter (TC 3.A.1.201) subfamily.</text>
</comment>
<feature type="transmembrane region" description="Helical" evidence="13">
    <location>
        <begin position="358"/>
        <end position="382"/>
    </location>
</feature>
<feature type="transmembrane region" description="Helical" evidence="13">
    <location>
        <begin position="936"/>
        <end position="956"/>
    </location>
</feature>
<dbReference type="FunFam" id="3.40.50.300:FF:000913">
    <property type="entry name" value="ABC multidrug transporter SitT"/>
    <property type="match status" value="1"/>
</dbReference>
<feature type="transmembrane region" description="Helical" evidence="13">
    <location>
        <begin position="787"/>
        <end position="809"/>
    </location>
</feature>
<evidence type="ECO:0000256" key="2">
    <source>
        <dbReference type="ARBA" id="ARBA00004308"/>
    </source>
</evidence>
<keyword evidence="10 13" id="KW-0472">Membrane</keyword>
<accession>A0A507BFS5</accession>
<dbReference type="PROSITE" id="PS50929">
    <property type="entry name" value="ABC_TM1F"/>
    <property type="match status" value="2"/>
</dbReference>
<name>A0A507BFS5_9PEZI</name>
<sequence>MAADSDDKHGAAENAMPTIDEKEALKINHKAMSAKPSSAPLGQPGSADPLLSNKTSAATLAPSASPEGHVVSNRSSAATLVASAHRLGSSKPSVATLSPSRQTQASKQAGASSGGDQSGKSVLNLDHKTSLYLLRSYDAYDDHHFWPGRVFGSFTAYYHEANTGETTEDMFRQEIIQCVLYLVYIFIARLVLSYIAFFGFRMSSLRISAAIRLEYMRCLYEQPVSVLDLMPPGQTAAIITITASTLQFGISEKLSSFLQAVSLVTSALIISLLFNWRLALVTGSGLVLVISVYGVTTPVLVRIMNRVQNAEIKASTVANEIFSSIRMVSAFGAEKKMMKRYESWIQESRRRGMRMPPIVACQQAPVFFSIFATFALCFWYSLKMYMAGQIDSPQTLIIVLLSVMMMASSIGGITTPLSAAARAAGAAAIFFATIDAPRPVPGGLKDPDVSAGEDIVFSHVNFAFPGRPNVRILDDLSVRFPAGKTTALVGPSGSGKSTIVALVERWYEMDGDAALKPRVLWLRNGKICVGSHLLKQIDIKWWRSQIGLVQQEPALFNNSIYRNVEYGLVGTQWENASIEIKTKMVKEACQEAFAEEFILRLPDRYETVVGDAGIKLSGGQRQRLAIARAIVRQPKILILDEATSAIDVRGEQIVQAALDKVSENRTTIMIAHRLSTIQKADNIIVMRKGRVVEQGTHADLMAREGGAYRTLATTQQLAMSEDDDDDEDRSSLSEKTSEKKSIEPSSTERRAEHRTSGSTQMPDAPKERGLFGSFGMLLREQKGQSPWYFLLLIGAIGGGASAPVQAFLFANLVSLFQLLGNSSFLQPLSNFWCLMFVMLAVGVGICYFILGWAATTVSFNITHHYRKEYLRSILSKEVSFFDEAEHSIGAMTARLATDPSQLQQLLGMNMAFVVISVLSVIGCLTISFYFGWKLTLVTVCTTMPIILSAAFFRVRYERQFEKMNNKVFAESAKFATESIGAFRTVSSFTLEDAICRRYEYLLQTHIQKSLVKSSLSTLLFALSDSISLPCMAFILWYGLQVAGMYGGKLMAEHEYWPFQYVIVYIAVLQGGIGAGQWLSFGPNIAKATVAANRIIALRKNDHADGRLISLDIGDICDDDKGVKVEFRDVWFRYPTRDAPVLNGLHMTIEKGQFAAVVGPSDNGDILVRKVSKDTTGFRSFEWRVINGTRFYRPSSGRILYNGLDILDLCLDNYRKEISLVAQEPSLFEGSIKENVLMGVDESTTDEAVIQACRDAGIHDFISSLPDGYNTSVGNRGIALSGGQKQRISIARALIRHPRLLLLDEATSNLDSETEKAVQAVFERTRNARTMIVVAHRLATIQNADIIFVLGDGRVIEKGDHASLLKRKGVYYQMCLSQALDK</sequence>
<dbReference type="OrthoDB" id="6500128at2759"/>
<dbReference type="CDD" id="cd18578">
    <property type="entry name" value="ABC_6TM_Pgp_ABCB1_D2_like"/>
    <property type="match status" value="1"/>
</dbReference>
<evidence type="ECO:0000256" key="9">
    <source>
        <dbReference type="ARBA" id="ARBA00022989"/>
    </source>
</evidence>
<dbReference type="SUPFAM" id="SSF52540">
    <property type="entry name" value="P-loop containing nucleoside triphosphate hydrolases"/>
    <property type="match status" value="2"/>
</dbReference>
<dbReference type="GO" id="GO:0090374">
    <property type="term" value="P:oligopeptide export from mitochondrion"/>
    <property type="evidence" value="ECO:0007669"/>
    <property type="project" value="TreeGrafter"/>
</dbReference>
<protein>
    <submittedName>
        <fullName evidence="16">Uncharacterized protein</fullName>
    </submittedName>
</protein>
<feature type="compositionally biased region" description="Basic and acidic residues" evidence="12">
    <location>
        <begin position="729"/>
        <end position="755"/>
    </location>
</feature>
<dbReference type="FunFam" id="3.40.50.300:FF:001530">
    <property type="entry name" value="ABC multidrug transporter (Eurofung)"/>
    <property type="match status" value="1"/>
</dbReference>
<evidence type="ECO:0000256" key="3">
    <source>
        <dbReference type="ARBA" id="ARBA00007577"/>
    </source>
</evidence>
<dbReference type="Proteomes" id="UP000319257">
    <property type="component" value="Unassembled WGS sequence"/>
</dbReference>
<dbReference type="PANTHER" id="PTHR43394:SF27">
    <property type="entry name" value="ATP-DEPENDENT TRANSLOCASE ABCB1-LIKE"/>
    <property type="match status" value="1"/>
</dbReference>
<dbReference type="RefSeq" id="XP_031000468.1">
    <property type="nucleotide sequence ID" value="XM_031136823.1"/>
</dbReference>
<dbReference type="InterPro" id="IPR003439">
    <property type="entry name" value="ABC_transporter-like_ATP-bd"/>
</dbReference>
<evidence type="ECO:0000259" key="14">
    <source>
        <dbReference type="PROSITE" id="PS50893"/>
    </source>
</evidence>
<feature type="transmembrane region" description="Helical" evidence="13">
    <location>
        <begin position="280"/>
        <end position="301"/>
    </location>
</feature>
<evidence type="ECO:0000256" key="7">
    <source>
        <dbReference type="ARBA" id="ARBA00022741"/>
    </source>
</evidence>
<dbReference type="InterPro" id="IPR003593">
    <property type="entry name" value="AAA+_ATPase"/>
</dbReference>
<keyword evidence="8" id="KW-0067">ATP-binding</keyword>
<dbReference type="GO" id="GO:0015421">
    <property type="term" value="F:ABC-type oligopeptide transporter activity"/>
    <property type="evidence" value="ECO:0007669"/>
    <property type="project" value="TreeGrafter"/>
</dbReference>
<dbReference type="Pfam" id="PF00664">
    <property type="entry name" value="ABC_membrane"/>
    <property type="match status" value="2"/>
</dbReference>
<dbReference type="GeneID" id="41970061"/>